<organism evidence="1 2">
    <name type="scientific">Stentor coeruleus</name>
    <dbReference type="NCBI Taxonomy" id="5963"/>
    <lineage>
        <taxon>Eukaryota</taxon>
        <taxon>Sar</taxon>
        <taxon>Alveolata</taxon>
        <taxon>Ciliophora</taxon>
        <taxon>Postciliodesmatophora</taxon>
        <taxon>Heterotrichea</taxon>
        <taxon>Heterotrichida</taxon>
        <taxon>Stentoridae</taxon>
        <taxon>Stentor</taxon>
    </lineage>
</organism>
<dbReference type="Pfam" id="PF02330">
    <property type="entry name" value="MAM33"/>
    <property type="match status" value="1"/>
</dbReference>
<dbReference type="Gene3D" id="3.10.280.10">
    <property type="entry name" value="Mitochondrial glycoprotein"/>
    <property type="match status" value="1"/>
</dbReference>
<sequence length="207" mass="24488">MSFARLVLLNTLKKEMRYETSLAKNLSYITEFIRKHDFVYKVSESSSKINLYKAIDPYKMQIEFTYRLPKKKITEKDLKDQQDILELGGEPSDPVKDEVSCFYISIQKSPKQNLHIECYTYNSQIWIQHIIFTEEIPNFIAPLFSNIKARVNFNILNEGLQHEIVNWLKEIGISDDMGKFTEIMSLYKEQVLYKKWLNDIINILSNE</sequence>
<dbReference type="PANTHER" id="PTHR10826">
    <property type="entry name" value="COMPLEMENT COMPONENT 1"/>
    <property type="match status" value="1"/>
</dbReference>
<dbReference type="EMBL" id="MPUH01000025">
    <property type="protein sequence ID" value="OMJ94537.1"/>
    <property type="molecule type" value="Genomic_DNA"/>
</dbReference>
<dbReference type="AlphaFoldDB" id="A0A1R2CZU9"/>
<dbReference type="InterPro" id="IPR003428">
    <property type="entry name" value="MAM33"/>
</dbReference>
<reference evidence="1 2" key="1">
    <citation type="submission" date="2016-11" db="EMBL/GenBank/DDBJ databases">
        <title>The macronuclear genome of Stentor coeruleus: a giant cell with tiny introns.</title>
        <authorList>
            <person name="Slabodnick M."/>
            <person name="Ruby J.G."/>
            <person name="Reiff S.B."/>
            <person name="Swart E.C."/>
            <person name="Gosai S."/>
            <person name="Prabakaran S."/>
            <person name="Witkowska E."/>
            <person name="Larue G.E."/>
            <person name="Fisher S."/>
            <person name="Freeman R.M."/>
            <person name="Gunawardena J."/>
            <person name="Chu W."/>
            <person name="Stover N.A."/>
            <person name="Gregory B.D."/>
            <person name="Nowacki M."/>
            <person name="Derisi J."/>
            <person name="Roy S.W."/>
            <person name="Marshall W.F."/>
            <person name="Sood P."/>
        </authorList>
    </citation>
    <scope>NUCLEOTIDE SEQUENCE [LARGE SCALE GENOMIC DNA]</scope>
    <source>
        <strain evidence="1">WM001</strain>
    </source>
</reference>
<evidence type="ECO:0000313" key="1">
    <source>
        <dbReference type="EMBL" id="OMJ94537.1"/>
    </source>
</evidence>
<comment type="caution">
    <text evidence="1">The sequence shown here is derived from an EMBL/GenBank/DDBJ whole genome shotgun (WGS) entry which is preliminary data.</text>
</comment>
<protein>
    <submittedName>
        <fullName evidence="1">Uncharacterized protein</fullName>
    </submittedName>
</protein>
<name>A0A1R2CZU9_9CILI</name>
<dbReference type="PANTHER" id="PTHR10826:SF1">
    <property type="entry name" value="COMPLEMENT COMPONENT 1 Q SUBCOMPONENT-BINDING PROTEIN, MITOCHONDRIAL"/>
    <property type="match status" value="1"/>
</dbReference>
<evidence type="ECO:0000313" key="2">
    <source>
        <dbReference type="Proteomes" id="UP000187209"/>
    </source>
</evidence>
<gene>
    <name evidence="1" type="ORF">SteCoe_2323</name>
</gene>
<dbReference type="GO" id="GO:0005759">
    <property type="term" value="C:mitochondrial matrix"/>
    <property type="evidence" value="ECO:0007669"/>
    <property type="project" value="InterPro"/>
</dbReference>
<dbReference type="OrthoDB" id="10517895at2759"/>
<accession>A0A1R2CZU9</accession>
<dbReference type="Proteomes" id="UP000187209">
    <property type="component" value="Unassembled WGS sequence"/>
</dbReference>
<proteinExistence type="predicted"/>
<keyword evidence="2" id="KW-1185">Reference proteome</keyword>
<dbReference type="InterPro" id="IPR036561">
    <property type="entry name" value="MAM33_sf"/>
</dbReference>
<dbReference type="SUPFAM" id="SSF54529">
    <property type="entry name" value="Mitochondrial glycoprotein MAM33-like"/>
    <property type="match status" value="1"/>
</dbReference>